<reference evidence="9 10" key="1">
    <citation type="submission" date="2018-03" db="EMBL/GenBank/DDBJ databases">
        <title>Genomic Encyclopedia of Archaeal and Bacterial Type Strains, Phase II (KMG-II): from individual species to whole genera.</title>
        <authorList>
            <person name="Goeker M."/>
        </authorList>
    </citation>
    <scope>NUCLEOTIDE SEQUENCE [LARGE SCALE GENOMIC DNA]</scope>
    <source>
        <strain evidence="9 10">DSM 13175</strain>
    </source>
</reference>
<evidence type="ECO:0000256" key="3">
    <source>
        <dbReference type="ARBA" id="ARBA00022448"/>
    </source>
</evidence>
<comment type="caution">
    <text evidence="9">The sequence shown here is derived from an EMBL/GenBank/DDBJ whole genome shotgun (WGS) entry which is preliminary data.</text>
</comment>
<dbReference type="PROSITE" id="PS00371">
    <property type="entry name" value="PTS_EIIA_TYPE_1_HIS"/>
    <property type="match status" value="1"/>
</dbReference>
<dbReference type="InterPro" id="IPR011055">
    <property type="entry name" value="Dup_hybrid_motif"/>
</dbReference>
<evidence type="ECO:0000256" key="4">
    <source>
        <dbReference type="ARBA" id="ARBA00022597"/>
    </source>
</evidence>
<keyword evidence="3" id="KW-0813">Transport</keyword>
<keyword evidence="10" id="KW-1185">Reference proteome</keyword>
<dbReference type="PANTHER" id="PTHR45008:SF1">
    <property type="entry name" value="PTS SYSTEM GLUCOSE-SPECIFIC EIIA COMPONENT"/>
    <property type="match status" value="1"/>
</dbReference>
<dbReference type="AlphaFoldDB" id="A0A2T0W5S5"/>
<comment type="subcellular location">
    <subcellularLocation>
        <location evidence="2">Cell membrane</location>
        <topology evidence="2">Multi-pass membrane protein</topology>
    </subcellularLocation>
    <subcellularLocation>
        <location evidence="1">Cytoplasm</location>
    </subcellularLocation>
</comment>
<evidence type="ECO:0000313" key="9">
    <source>
        <dbReference type="EMBL" id="PRY81426.1"/>
    </source>
</evidence>
<dbReference type="Pfam" id="PF00358">
    <property type="entry name" value="PTS_EIIA_1"/>
    <property type="match status" value="1"/>
</dbReference>
<dbReference type="Gene3D" id="2.70.70.10">
    <property type="entry name" value="Glucose Permease (Domain IIA)"/>
    <property type="match status" value="1"/>
</dbReference>
<dbReference type="SUPFAM" id="SSF51261">
    <property type="entry name" value="Duplicated hybrid motif"/>
    <property type="match status" value="1"/>
</dbReference>
<evidence type="ECO:0000256" key="5">
    <source>
        <dbReference type="ARBA" id="ARBA00022679"/>
    </source>
</evidence>
<dbReference type="InterPro" id="IPR001127">
    <property type="entry name" value="PTS_EIIA_1_perm"/>
</dbReference>
<dbReference type="NCBIfam" id="TIGR00830">
    <property type="entry name" value="PTBA"/>
    <property type="match status" value="1"/>
</dbReference>
<accession>A0A2T0W5S5</accession>
<protein>
    <submittedName>
        <fullName evidence="9">PTS system glucose-specific IIA component</fullName>
    </submittedName>
</protein>
<organism evidence="9 10">
    <name type="scientific">Alkalibacterium olivapovliticus</name>
    <dbReference type="NCBI Taxonomy" id="99907"/>
    <lineage>
        <taxon>Bacteria</taxon>
        <taxon>Bacillati</taxon>
        <taxon>Bacillota</taxon>
        <taxon>Bacilli</taxon>
        <taxon>Lactobacillales</taxon>
        <taxon>Carnobacteriaceae</taxon>
        <taxon>Alkalibacterium</taxon>
    </lineage>
</organism>
<sequence length="170" mass="18850">MSNQSNEFGEHEEGKIPGVLNLCAVTDGEVMKIEDVPDELFSQKMIGDGFAVMPSSQEVFAPVSGRLIEVADTKHAYYIETHEGIKILIHIGIDTLLLNGEGFESFVERKMLVEKGQKLASFDRQLLIDRGFQPVIPVIILEHDSVLSLEVHPIKEAKANESIALTVHLK</sequence>
<evidence type="ECO:0000259" key="8">
    <source>
        <dbReference type="PROSITE" id="PS51093"/>
    </source>
</evidence>
<evidence type="ECO:0000256" key="1">
    <source>
        <dbReference type="ARBA" id="ARBA00004496"/>
    </source>
</evidence>
<evidence type="ECO:0000256" key="2">
    <source>
        <dbReference type="ARBA" id="ARBA00004651"/>
    </source>
</evidence>
<keyword evidence="7" id="KW-0418">Kinase</keyword>
<dbReference type="GO" id="GO:0009401">
    <property type="term" value="P:phosphoenolpyruvate-dependent sugar phosphotransferase system"/>
    <property type="evidence" value="ECO:0007669"/>
    <property type="project" value="UniProtKB-KW"/>
</dbReference>
<feature type="domain" description="PTS EIIA type-1" evidence="8">
    <location>
        <begin position="38"/>
        <end position="142"/>
    </location>
</feature>
<dbReference type="InterPro" id="IPR050890">
    <property type="entry name" value="PTS_EIIA_component"/>
</dbReference>
<dbReference type="RefSeq" id="WP_106194321.1">
    <property type="nucleotide sequence ID" value="NZ_PVTO01000017.1"/>
</dbReference>
<dbReference type="GO" id="GO:0016301">
    <property type="term" value="F:kinase activity"/>
    <property type="evidence" value="ECO:0007669"/>
    <property type="project" value="UniProtKB-KW"/>
</dbReference>
<keyword evidence="4" id="KW-0762">Sugar transport</keyword>
<evidence type="ECO:0000256" key="7">
    <source>
        <dbReference type="ARBA" id="ARBA00022777"/>
    </source>
</evidence>
<keyword evidence="6" id="KW-0598">Phosphotransferase system</keyword>
<name>A0A2T0W5S5_9LACT</name>
<dbReference type="GO" id="GO:0005737">
    <property type="term" value="C:cytoplasm"/>
    <property type="evidence" value="ECO:0007669"/>
    <property type="project" value="UniProtKB-SubCell"/>
</dbReference>
<dbReference type="OrthoDB" id="9769191at2"/>
<dbReference type="Proteomes" id="UP000238205">
    <property type="component" value="Unassembled WGS sequence"/>
</dbReference>
<dbReference type="PANTHER" id="PTHR45008">
    <property type="entry name" value="PTS SYSTEM GLUCOSE-SPECIFIC EIIA COMPONENT"/>
    <property type="match status" value="1"/>
</dbReference>
<dbReference type="GO" id="GO:0005886">
    <property type="term" value="C:plasma membrane"/>
    <property type="evidence" value="ECO:0007669"/>
    <property type="project" value="UniProtKB-SubCell"/>
</dbReference>
<dbReference type="PROSITE" id="PS51093">
    <property type="entry name" value="PTS_EIIA_TYPE_1"/>
    <property type="match status" value="1"/>
</dbReference>
<dbReference type="FunFam" id="2.70.70.10:FF:000001">
    <property type="entry name" value="PTS system glucose-specific IIA component"/>
    <property type="match status" value="1"/>
</dbReference>
<gene>
    <name evidence="9" type="ORF">CLV38_11717</name>
</gene>
<evidence type="ECO:0000256" key="6">
    <source>
        <dbReference type="ARBA" id="ARBA00022683"/>
    </source>
</evidence>
<keyword evidence="5" id="KW-0808">Transferase</keyword>
<proteinExistence type="predicted"/>
<dbReference type="EMBL" id="PVTO01000017">
    <property type="protein sequence ID" value="PRY81426.1"/>
    <property type="molecule type" value="Genomic_DNA"/>
</dbReference>
<evidence type="ECO:0000313" key="10">
    <source>
        <dbReference type="Proteomes" id="UP000238205"/>
    </source>
</evidence>